<dbReference type="Gene3D" id="3.30.420.10">
    <property type="entry name" value="Ribonuclease H-like superfamily/Ribonuclease H"/>
    <property type="match status" value="1"/>
</dbReference>
<name>A0A4Y2QAD7_ARAVE</name>
<organism evidence="1 2">
    <name type="scientific">Araneus ventricosus</name>
    <name type="common">Orbweaver spider</name>
    <name type="synonym">Epeira ventricosa</name>
    <dbReference type="NCBI Taxonomy" id="182803"/>
    <lineage>
        <taxon>Eukaryota</taxon>
        <taxon>Metazoa</taxon>
        <taxon>Ecdysozoa</taxon>
        <taxon>Arthropoda</taxon>
        <taxon>Chelicerata</taxon>
        <taxon>Arachnida</taxon>
        <taxon>Araneae</taxon>
        <taxon>Araneomorphae</taxon>
        <taxon>Entelegynae</taxon>
        <taxon>Araneoidea</taxon>
        <taxon>Araneidae</taxon>
        <taxon>Araneus</taxon>
    </lineage>
</organism>
<dbReference type="GO" id="GO:0003676">
    <property type="term" value="F:nucleic acid binding"/>
    <property type="evidence" value="ECO:0007669"/>
    <property type="project" value="InterPro"/>
</dbReference>
<evidence type="ECO:0000313" key="1">
    <source>
        <dbReference type="EMBL" id="GBN61138.1"/>
    </source>
</evidence>
<dbReference type="EMBL" id="BGPR01013553">
    <property type="protein sequence ID" value="GBN61138.1"/>
    <property type="molecule type" value="Genomic_DNA"/>
</dbReference>
<accession>A0A4Y2QAD7</accession>
<keyword evidence="2" id="KW-1185">Reference proteome</keyword>
<comment type="caution">
    <text evidence="1">The sequence shown here is derived from an EMBL/GenBank/DDBJ whole genome shotgun (WGS) entry which is preliminary data.</text>
</comment>
<gene>
    <name evidence="1" type="ORF">AVEN_28390_1</name>
</gene>
<dbReference type="PANTHER" id="PTHR47331">
    <property type="entry name" value="PHD-TYPE DOMAIN-CONTAINING PROTEIN"/>
    <property type="match status" value="1"/>
</dbReference>
<protein>
    <submittedName>
        <fullName evidence="1">Uncharacterized protein</fullName>
    </submittedName>
</protein>
<dbReference type="Proteomes" id="UP000499080">
    <property type="component" value="Unassembled WGS sequence"/>
</dbReference>
<dbReference type="InterPro" id="IPR036397">
    <property type="entry name" value="RNaseH_sf"/>
</dbReference>
<sequence>MYRTKSASYLATRVLNQLTTDERKKFPLASAVALKDFYVDDVLSGAYNVSSALNLKQELNCLLKAGLTNDFSWHHVKTSENPTDTISLGMTPQQLLDNSLWWNGPQFLQQITVELIDTNDIPTDDDYLHELKKDKTLALSLDSTLLDSLLSISNNYSKLIRVDDVKLLLQGKQPAGISQMIFSANCKNFVNADSELKRLILIVTEHDDCLSNFLSEEGIQWKFLPPRAPNFDGLWEAGVKS</sequence>
<proteinExistence type="predicted"/>
<dbReference type="AlphaFoldDB" id="A0A4Y2QAD7"/>
<reference evidence="1 2" key="1">
    <citation type="journal article" date="2019" name="Sci. Rep.">
        <title>Orb-weaving spider Araneus ventricosus genome elucidates the spidroin gene catalogue.</title>
        <authorList>
            <person name="Kono N."/>
            <person name="Nakamura H."/>
            <person name="Ohtoshi R."/>
            <person name="Moran D.A.P."/>
            <person name="Shinohara A."/>
            <person name="Yoshida Y."/>
            <person name="Fujiwara M."/>
            <person name="Mori M."/>
            <person name="Tomita M."/>
            <person name="Arakawa K."/>
        </authorList>
    </citation>
    <scope>NUCLEOTIDE SEQUENCE [LARGE SCALE GENOMIC DNA]</scope>
</reference>
<evidence type="ECO:0000313" key="2">
    <source>
        <dbReference type="Proteomes" id="UP000499080"/>
    </source>
</evidence>